<evidence type="ECO:0000313" key="3">
    <source>
        <dbReference type="Proteomes" id="UP000000763"/>
    </source>
</evidence>
<feature type="region of interest" description="Disordered" evidence="1">
    <location>
        <begin position="117"/>
        <end position="136"/>
    </location>
</feature>
<dbReference type="EMBL" id="AP008218">
    <property type="protein sequence ID" value="BAF30261.1"/>
    <property type="molecule type" value="Genomic_DNA"/>
</dbReference>
<organism evidence="2 3">
    <name type="scientific">Oryza sativa subsp. japonica</name>
    <name type="common">Rice</name>
    <dbReference type="NCBI Taxonomy" id="39947"/>
    <lineage>
        <taxon>Eukaryota</taxon>
        <taxon>Viridiplantae</taxon>
        <taxon>Streptophyta</taxon>
        <taxon>Embryophyta</taxon>
        <taxon>Tracheophyta</taxon>
        <taxon>Spermatophyta</taxon>
        <taxon>Magnoliopsida</taxon>
        <taxon>Liliopsida</taxon>
        <taxon>Poales</taxon>
        <taxon>Poaceae</taxon>
        <taxon>BOP clade</taxon>
        <taxon>Oryzoideae</taxon>
        <taxon>Oryzeae</taxon>
        <taxon>Oryzinae</taxon>
        <taxon>Oryza</taxon>
        <taxon>Oryza sativa</taxon>
    </lineage>
</organism>
<proteinExistence type="predicted"/>
<gene>
    <name evidence="2" type="ordered locus">Os12g0609200</name>
</gene>
<feature type="non-terminal residue" evidence="2">
    <location>
        <position position="1"/>
    </location>
</feature>
<dbReference type="AlphaFoldDB" id="A0A0P0YCA5"/>
<dbReference type="Gramene" id="Os12t0609200-01">
    <property type="protein sequence ID" value="Os12t0609200-01"/>
    <property type="gene ID" value="Os12g0609200"/>
</dbReference>
<accession>A0A0P0YCA5</accession>
<dbReference type="Proteomes" id="UP000000763">
    <property type="component" value="Chromosome 12"/>
</dbReference>
<dbReference type="KEGG" id="dosa:Os12g0609200"/>
<evidence type="ECO:0000313" key="2">
    <source>
        <dbReference type="EMBL" id="BAF30261.1"/>
    </source>
</evidence>
<feature type="region of interest" description="Disordered" evidence="1">
    <location>
        <begin position="167"/>
        <end position="192"/>
    </location>
</feature>
<reference evidence="3" key="2">
    <citation type="journal article" date="2008" name="Nucleic Acids Res.">
        <title>The rice annotation project database (RAP-DB): 2008 update.</title>
        <authorList>
            <consortium name="The rice annotation project (RAP)"/>
        </authorList>
    </citation>
    <scope>GENOME REANNOTATION</scope>
    <source>
        <strain evidence="3">cv. Nipponbare</strain>
    </source>
</reference>
<name>A0A0P0YCA5_ORYSJ</name>
<protein>
    <submittedName>
        <fullName evidence="2">Os12g0609200 protein</fullName>
    </submittedName>
</protein>
<evidence type="ECO:0000256" key="1">
    <source>
        <dbReference type="SAM" id="MobiDB-lite"/>
    </source>
</evidence>
<reference evidence="2 3" key="1">
    <citation type="journal article" date="2005" name="Nature">
        <title>The map-based sequence of the rice genome.</title>
        <authorList>
            <consortium name="International rice genome sequencing project (IRGSP)"/>
            <person name="Matsumoto T."/>
            <person name="Wu J."/>
            <person name="Kanamori H."/>
            <person name="Katayose Y."/>
            <person name="Fujisawa M."/>
            <person name="Namiki N."/>
            <person name="Mizuno H."/>
            <person name="Yamamoto K."/>
            <person name="Antonio B.A."/>
            <person name="Baba T."/>
            <person name="Sakata K."/>
            <person name="Nagamura Y."/>
            <person name="Aoki H."/>
            <person name="Arikawa K."/>
            <person name="Arita K."/>
            <person name="Bito T."/>
            <person name="Chiden Y."/>
            <person name="Fujitsuka N."/>
            <person name="Fukunaka R."/>
            <person name="Hamada M."/>
            <person name="Harada C."/>
            <person name="Hayashi A."/>
            <person name="Hijishita S."/>
            <person name="Honda M."/>
            <person name="Hosokawa S."/>
            <person name="Ichikawa Y."/>
            <person name="Idonuma A."/>
            <person name="Iijima M."/>
            <person name="Ikeda M."/>
            <person name="Ikeno M."/>
            <person name="Ito K."/>
            <person name="Ito S."/>
            <person name="Ito T."/>
            <person name="Ito Y."/>
            <person name="Ito Y."/>
            <person name="Iwabuchi A."/>
            <person name="Kamiya K."/>
            <person name="Karasawa W."/>
            <person name="Kurita K."/>
            <person name="Katagiri S."/>
            <person name="Kikuta A."/>
            <person name="Kobayashi H."/>
            <person name="Kobayashi N."/>
            <person name="Machita K."/>
            <person name="Maehara T."/>
            <person name="Masukawa M."/>
            <person name="Mizubayashi T."/>
            <person name="Mukai Y."/>
            <person name="Nagasaki H."/>
            <person name="Nagata Y."/>
            <person name="Naito S."/>
            <person name="Nakashima M."/>
            <person name="Nakama Y."/>
            <person name="Nakamichi Y."/>
            <person name="Nakamura M."/>
            <person name="Meguro A."/>
            <person name="Negishi M."/>
            <person name="Ohta I."/>
            <person name="Ohta T."/>
            <person name="Okamoto M."/>
            <person name="Ono N."/>
            <person name="Saji S."/>
            <person name="Sakaguchi M."/>
            <person name="Sakai K."/>
            <person name="Shibata M."/>
            <person name="Shimokawa T."/>
            <person name="Song J."/>
            <person name="Takazaki Y."/>
            <person name="Terasawa K."/>
            <person name="Tsugane M."/>
            <person name="Tsuji K."/>
            <person name="Ueda S."/>
            <person name="Waki K."/>
            <person name="Yamagata H."/>
            <person name="Yamamoto M."/>
            <person name="Yamamoto S."/>
            <person name="Yamane H."/>
            <person name="Yoshiki S."/>
            <person name="Yoshihara R."/>
            <person name="Yukawa K."/>
            <person name="Zhong H."/>
            <person name="Yano M."/>
            <person name="Yuan Q."/>
            <person name="Ouyang S."/>
            <person name="Liu J."/>
            <person name="Jones K.M."/>
            <person name="Gansberger K."/>
            <person name="Moffat K."/>
            <person name="Hill J."/>
            <person name="Bera J."/>
            <person name="Fadrosh D."/>
            <person name="Jin S."/>
            <person name="Johri S."/>
            <person name="Kim M."/>
            <person name="Overton L."/>
            <person name="Reardon M."/>
            <person name="Tsitrin T."/>
            <person name="Vuong H."/>
            <person name="Weaver B."/>
            <person name="Ciecko A."/>
            <person name="Tallon L."/>
            <person name="Jackson J."/>
            <person name="Pai G."/>
            <person name="Aken S.V."/>
            <person name="Utterback T."/>
            <person name="Reidmuller S."/>
            <person name="Feldblyum T."/>
            <person name="Hsiao J."/>
            <person name="Zismann V."/>
            <person name="Iobst S."/>
            <person name="de Vazeille A.R."/>
            <person name="Buell C.R."/>
            <person name="Ying K."/>
            <person name="Li Y."/>
            <person name="Lu T."/>
            <person name="Huang Y."/>
            <person name="Zhao Q."/>
            <person name="Feng Q."/>
            <person name="Zhang L."/>
            <person name="Zhu J."/>
            <person name="Weng Q."/>
            <person name="Mu J."/>
            <person name="Lu Y."/>
            <person name="Fan D."/>
            <person name="Liu Y."/>
            <person name="Guan J."/>
            <person name="Zhang Y."/>
            <person name="Yu S."/>
            <person name="Liu X."/>
            <person name="Zhang Y."/>
            <person name="Hong G."/>
            <person name="Han B."/>
            <person name="Choisne N."/>
            <person name="Demange N."/>
            <person name="Orjeda G."/>
            <person name="Samain S."/>
            <person name="Cattolico L."/>
            <person name="Pelletier E."/>
            <person name="Couloux A."/>
            <person name="Segurens B."/>
            <person name="Wincker P."/>
            <person name="D'Hont A."/>
            <person name="Scarpelli C."/>
            <person name="Weissenbach J."/>
            <person name="Salanoubat M."/>
            <person name="Quetier F."/>
            <person name="Yu Y."/>
            <person name="Kim H.R."/>
            <person name="Rambo T."/>
            <person name="Currie J."/>
            <person name="Collura K."/>
            <person name="Luo M."/>
            <person name="Yang T."/>
            <person name="Ammiraju J.S.S."/>
            <person name="Engler F."/>
            <person name="Soderlund C."/>
            <person name="Wing R.A."/>
            <person name="Palmer L.E."/>
            <person name="de la Bastide M."/>
            <person name="Spiegel L."/>
            <person name="Nascimento L."/>
            <person name="Zutavern T."/>
            <person name="O'Shaughnessy A."/>
            <person name="Dike S."/>
            <person name="Dedhia N."/>
            <person name="Preston R."/>
            <person name="Balija V."/>
            <person name="McCombie W.R."/>
            <person name="Chow T."/>
            <person name="Chen H."/>
            <person name="Chung M."/>
            <person name="Chen C."/>
            <person name="Shaw J."/>
            <person name="Wu H."/>
            <person name="Hsiao K."/>
            <person name="Chao Y."/>
            <person name="Chu M."/>
            <person name="Cheng C."/>
            <person name="Hour A."/>
            <person name="Lee P."/>
            <person name="Lin S."/>
            <person name="Lin Y."/>
            <person name="Liou J."/>
            <person name="Liu S."/>
            <person name="Hsing Y."/>
            <person name="Raghuvanshi S."/>
            <person name="Mohanty A."/>
            <person name="Bharti A.K."/>
            <person name="Gaur A."/>
            <person name="Gupta V."/>
            <person name="Kumar D."/>
            <person name="Ravi V."/>
            <person name="Vij S."/>
            <person name="Kapur A."/>
            <person name="Khurana P."/>
            <person name="Khurana P."/>
            <person name="Khurana J.P."/>
            <person name="Tyagi A.K."/>
            <person name="Gaikwad K."/>
            <person name="Singh A."/>
            <person name="Dalal V."/>
            <person name="Srivastava S."/>
            <person name="Dixit A."/>
            <person name="Pal A.K."/>
            <person name="Ghazi I.A."/>
            <person name="Yadav M."/>
            <person name="Pandit A."/>
            <person name="Bhargava A."/>
            <person name="Sureshbabu K."/>
            <person name="Batra K."/>
            <person name="Sharma T.R."/>
            <person name="Mohapatra T."/>
            <person name="Singh N.K."/>
            <person name="Messing J."/>
            <person name="Nelson A.B."/>
            <person name="Fuks G."/>
            <person name="Kavchok S."/>
            <person name="Keizer G."/>
            <person name="Linton E."/>
            <person name="Llaca V."/>
            <person name="Song R."/>
            <person name="Tanyolac B."/>
            <person name="Young S."/>
            <person name="Ho-Il K."/>
            <person name="Hahn J.H."/>
            <person name="Sangsakoo G."/>
            <person name="Vanavichit A."/>
            <person name="de Mattos Luiz.A.T."/>
            <person name="Zimmer P.D."/>
            <person name="Malone G."/>
            <person name="Dellagostin O."/>
            <person name="de Oliveira A.C."/>
            <person name="Bevan M."/>
            <person name="Bancroft I."/>
            <person name="Minx P."/>
            <person name="Cordum H."/>
            <person name="Wilson R."/>
            <person name="Cheng Z."/>
            <person name="Jin W."/>
            <person name="Jiang J."/>
            <person name="Leong S.A."/>
            <person name="Iwama H."/>
            <person name="Gojobori T."/>
            <person name="Itoh T."/>
            <person name="Niimura Y."/>
            <person name="Fujii Y."/>
            <person name="Habara T."/>
            <person name="Sakai H."/>
            <person name="Sato Y."/>
            <person name="Wilson G."/>
            <person name="Kumar K."/>
            <person name="McCouch S."/>
            <person name="Juretic N."/>
            <person name="Hoen D."/>
            <person name="Wright S."/>
            <person name="Bruskiewich R."/>
            <person name="Bureau T."/>
            <person name="Miyao A."/>
            <person name="Hirochika H."/>
            <person name="Nishikawa T."/>
            <person name="Kadowaki K."/>
            <person name="Sugiura M."/>
            <person name="Burr B."/>
            <person name="Sasaki T."/>
        </authorList>
    </citation>
    <scope>NUCLEOTIDE SEQUENCE [LARGE SCALE GENOMIC DNA]</scope>
    <source>
        <strain evidence="3">cv. Nipponbare</strain>
    </source>
</reference>
<dbReference type="OMA" id="IRAIIQC"/>
<sequence length="218" mass="23198">FVSEFVVSRDADYLGGGGGPSAAMQWQFPASKVSVHVLQVIVVVGGGEGGGFQGGGGVRPLLPLRVPPTAAPVSPGDAFDGAAAASTMKQRQFGFDGRQQYAAAEQHGHREQGVDSYGVAAPHHFPSPSPRHAVQFSQANPSTLRGSVDERFPVFVLLAVSAVPEADGGRRRVRLPAGSPRRGGRRRQEAHRLPRQTGMIRAIIQCMPRKQNHGKTRL</sequence>